<name>F2WVK0_MONRO</name>
<feature type="transmembrane region" description="Helical" evidence="1">
    <location>
        <begin position="21"/>
        <end position="43"/>
    </location>
</feature>
<dbReference type="RefSeq" id="YP_004376371.1">
    <property type="nucleotide sequence ID" value="NC_015400.1"/>
</dbReference>
<reference key="2">
    <citation type="journal article" date="2012" name="Fungal Biol.">
        <title>The mitochondrial genome of Moniliophthora roreri, the frosty pod rot pathogen of cacao.</title>
        <authorList>
            <person name="Costa G.G.L."/>
            <person name="Cabrera O.G."/>
            <person name="Tiburcio R.A."/>
            <person name="Medrano F.J."/>
            <person name="Carazzolle M.F."/>
            <person name="Thomazella D.P.T."/>
            <person name="Schuster S.C."/>
            <person name="Carlson J.E."/>
            <person name="Guiltinan M.J."/>
            <person name="Bailey B.A."/>
            <person name="Mieczkowski P."/>
            <person name="Pereira G.A.G."/>
            <person name="Meinhardt L.W."/>
        </authorList>
    </citation>
    <scope>NUCLEOTIDE SEQUENCE [LARGE SCALE GENOMIC DNA]</scope>
    <source>
        <strain>MCA 2997</strain>
    </source>
</reference>
<dbReference type="EMBL" id="HQ259115">
    <property type="protein sequence ID" value="ADO51592.1"/>
    <property type="molecule type" value="Genomic_DNA"/>
</dbReference>
<gene>
    <name evidence="2" type="primary">hyp9</name>
</gene>
<accession>F2WVK0</accession>
<proteinExistence type="predicted"/>
<evidence type="ECO:0000256" key="1">
    <source>
        <dbReference type="SAM" id="Phobius"/>
    </source>
</evidence>
<keyword evidence="1" id="KW-1133">Transmembrane helix</keyword>
<feature type="transmembrane region" description="Helical" evidence="1">
    <location>
        <begin position="104"/>
        <end position="135"/>
    </location>
</feature>
<evidence type="ECO:0000313" key="2">
    <source>
        <dbReference type="EMBL" id="ADO51592.1"/>
    </source>
</evidence>
<organism>
    <name type="scientific">Moniliophthora roreri (strain MCA 2997)</name>
    <name type="common">Cocoa frosty pod rot fungus</name>
    <name type="synonym">Crinipellis roreri</name>
    <dbReference type="NCBI Taxonomy" id="1381753"/>
    <lineage>
        <taxon>Eukaryota</taxon>
        <taxon>Fungi</taxon>
        <taxon>Dikarya</taxon>
        <taxon>Basidiomycota</taxon>
        <taxon>Agaricomycotina</taxon>
        <taxon>Agaricomycetes</taxon>
        <taxon>Agaricomycetidae</taxon>
        <taxon>Agaricales</taxon>
        <taxon>Marasmiineae</taxon>
        <taxon>Marasmiaceae</taxon>
        <taxon>Moniliophthora</taxon>
    </lineage>
</organism>
<geneLocation type="mitochondrion" evidence="2"/>
<keyword evidence="1" id="KW-0812">Transmembrane</keyword>
<feature type="transmembrane region" description="Helical" evidence="1">
    <location>
        <begin position="55"/>
        <end position="83"/>
    </location>
</feature>
<dbReference type="GeneID" id="10446094"/>
<reference evidence="2" key="1">
    <citation type="submission" date="2010-09" db="EMBL/GenBank/DDBJ databases">
        <authorList>
            <person name="Garcia O."/>
            <person name="Costa G.G.L."/>
            <person name="Tiburcio R.A."/>
            <person name="Medrano F.J."/>
            <person name="Carazzolle M.F."/>
            <person name="Thomazella D.T."/>
            <person name="Schuster S.C."/>
            <person name="Carlson J.E."/>
            <person name="Guiltinan M.J."/>
            <person name="Bailey B.A."/>
            <person name="Mieckowski P."/>
            <person name="Pereira G.A.G."/>
            <person name="Meinhardt L.W."/>
        </authorList>
    </citation>
    <scope>NUCLEOTIDE SEQUENCE</scope>
</reference>
<keyword evidence="3" id="KW-1185">Reference proteome</keyword>
<keyword evidence="2" id="KW-0496">Mitochondrion</keyword>
<sequence length="139" mass="16573">MIKIKIKKLVIKMNKLLKMYLIRNKVDFKYSFSLPLILSYLNIDINNTDNNFIHFSYGIFLLSLIALICLINILGYSLAYYFIQNNQSKYEVKYPRLSKFINRYKNFTLIFFIIEFVLCFICLLLLIIFSLLFIYSGLS</sequence>
<evidence type="ECO:0000313" key="3">
    <source>
        <dbReference type="Proteomes" id="UP000017559"/>
    </source>
</evidence>
<keyword evidence="1" id="KW-0472">Membrane</keyword>
<dbReference type="Proteomes" id="UP000017559">
    <property type="component" value="Mitochondrion"/>
</dbReference>
<protein>
    <submittedName>
        <fullName evidence="2">Hyp9</fullName>
    </submittedName>
</protein>
<dbReference type="AlphaFoldDB" id="F2WVK0"/>